<dbReference type="Gene3D" id="3.40.50.850">
    <property type="entry name" value="Isochorismatase-like"/>
    <property type="match status" value="1"/>
</dbReference>
<dbReference type="GeneID" id="93686818"/>
<accession>A0A6I4UCA8</accession>
<dbReference type="Proteomes" id="UP000439914">
    <property type="component" value="Unassembled WGS sequence"/>
</dbReference>
<reference evidence="3 4" key="1">
    <citation type="submission" date="2019-12" db="EMBL/GenBank/DDBJ databases">
        <title>Genomic-based taxomic classification of the family Erythrobacteraceae.</title>
        <authorList>
            <person name="Xu L."/>
        </authorList>
    </citation>
    <scope>NUCLEOTIDE SEQUENCE [LARGE SCALE GENOMIC DNA]</scope>
    <source>
        <strain evidence="3 4">CGMCC 1.8703</strain>
    </source>
</reference>
<dbReference type="SUPFAM" id="SSF52499">
    <property type="entry name" value="Isochorismatase-like hydrolases"/>
    <property type="match status" value="1"/>
</dbReference>
<dbReference type="Proteomes" id="UP001238601">
    <property type="component" value="Unassembled WGS sequence"/>
</dbReference>
<evidence type="ECO:0000313" key="3">
    <source>
        <dbReference type="EMBL" id="MXP34809.1"/>
    </source>
</evidence>
<organism evidence="3 4">
    <name type="scientific">Qipengyuania citrea</name>
    <dbReference type="NCBI Taxonomy" id="225971"/>
    <lineage>
        <taxon>Bacteria</taxon>
        <taxon>Pseudomonadati</taxon>
        <taxon>Pseudomonadota</taxon>
        <taxon>Alphaproteobacteria</taxon>
        <taxon>Sphingomonadales</taxon>
        <taxon>Erythrobacteraceae</taxon>
        <taxon>Qipengyuania</taxon>
    </lineage>
</organism>
<dbReference type="AlphaFoldDB" id="A0A6I4UCA8"/>
<gene>
    <name evidence="3" type="ORF">GRI55_03380</name>
    <name evidence="2" type="ORF">QOZ97_001986</name>
</gene>
<dbReference type="EMBL" id="JAUSWK010000002">
    <property type="protein sequence ID" value="MDQ0566453.1"/>
    <property type="molecule type" value="Genomic_DNA"/>
</dbReference>
<dbReference type="Pfam" id="PF00857">
    <property type="entry name" value="Isochorismatase"/>
    <property type="match status" value="1"/>
</dbReference>
<dbReference type="EMBL" id="WTYG01000001">
    <property type="protein sequence ID" value="MXP34809.1"/>
    <property type="molecule type" value="Genomic_DNA"/>
</dbReference>
<reference evidence="2 5" key="2">
    <citation type="submission" date="2023-07" db="EMBL/GenBank/DDBJ databases">
        <title>Genomic Encyclopedia of Type Strains, Phase IV (KMG-IV): sequencing the most valuable type-strain genomes for metagenomic binning, comparative biology and taxonomic classification.</title>
        <authorList>
            <person name="Goeker M."/>
        </authorList>
    </citation>
    <scope>NUCLEOTIDE SEQUENCE [LARGE SCALE GENOMIC DNA]</scope>
    <source>
        <strain evidence="2 5">DSM 14432</strain>
    </source>
</reference>
<comment type="caution">
    <text evidence="3">The sequence shown here is derived from an EMBL/GenBank/DDBJ whole genome shotgun (WGS) entry which is preliminary data.</text>
</comment>
<protein>
    <submittedName>
        <fullName evidence="3">Isochorismatase family protein</fullName>
    </submittedName>
</protein>
<evidence type="ECO:0000259" key="1">
    <source>
        <dbReference type="Pfam" id="PF00857"/>
    </source>
</evidence>
<evidence type="ECO:0000313" key="5">
    <source>
        <dbReference type="Proteomes" id="UP001238601"/>
    </source>
</evidence>
<dbReference type="RefSeq" id="WP_160766197.1">
    <property type="nucleotide sequence ID" value="NZ_JAUSWK010000002.1"/>
</dbReference>
<name>A0A6I4UCA8_9SPHN</name>
<dbReference type="InterPro" id="IPR000868">
    <property type="entry name" value="Isochorismatase-like_dom"/>
</dbReference>
<feature type="domain" description="Isochorismatase-like" evidence="1">
    <location>
        <begin position="43"/>
        <end position="89"/>
    </location>
</feature>
<evidence type="ECO:0000313" key="4">
    <source>
        <dbReference type="Proteomes" id="UP000439914"/>
    </source>
</evidence>
<sequence length="101" mass="10993">MAHLLQKRRDKPPAIRHQYGPWSILHCEQTDQPSAATAPALHIHGAIVSSALDALQNDFIPIVASDACADRDEEAQAANLPDLGKKYAELQANSKIVGWSK</sequence>
<keyword evidence="5" id="KW-1185">Reference proteome</keyword>
<dbReference type="InterPro" id="IPR036380">
    <property type="entry name" value="Isochorismatase-like_sf"/>
</dbReference>
<evidence type="ECO:0000313" key="2">
    <source>
        <dbReference type="EMBL" id="MDQ0566453.1"/>
    </source>
</evidence>
<proteinExistence type="predicted"/>